<dbReference type="EMBL" id="HBGS01049967">
    <property type="protein sequence ID" value="CAD9465627.1"/>
    <property type="molecule type" value="Transcribed_RNA"/>
</dbReference>
<accession>A0A7S2GPX9</accession>
<organism evidence="1">
    <name type="scientific">Octactis speculum</name>
    <dbReference type="NCBI Taxonomy" id="3111310"/>
    <lineage>
        <taxon>Eukaryota</taxon>
        <taxon>Sar</taxon>
        <taxon>Stramenopiles</taxon>
        <taxon>Ochrophyta</taxon>
        <taxon>Dictyochophyceae</taxon>
        <taxon>Dictyochales</taxon>
        <taxon>Dictyochaceae</taxon>
        <taxon>Octactis</taxon>
    </lineage>
</organism>
<protein>
    <submittedName>
        <fullName evidence="1">Uncharacterized protein</fullName>
    </submittedName>
</protein>
<proteinExistence type="predicted"/>
<evidence type="ECO:0000313" key="1">
    <source>
        <dbReference type="EMBL" id="CAD9465627.1"/>
    </source>
</evidence>
<dbReference type="SUPFAM" id="SSF56672">
    <property type="entry name" value="DNA/RNA polymerases"/>
    <property type="match status" value="1"/>
</dbReference>
<reference evidence="1" key="1">
    <citation type="submission" date="2021-01" db="EMBL/GenBank/DDBJ databases">
        <authorList>
            <person name="Corre E."/>
            <person name="Pelletier E."/>
            <person name="Niang G."/>
            <person name="Scheremetjew M."/>
            <person name="Finn R."/>
            <person name="Kale V."/>
            <person name="Holt S."/>
            <person name="Cochrane G."/>
            <person name="Meng A."/>
            <person name="Brown T."/>
            <person name="Cohen L."/>
        </authorList>
    </citation>
    <scope>NUCLEOTIDE SEQUENCE</scope>
    <source>
        <strain evidence="1">CCMP1381</strain>
    </source>
</reference>
<sequence length="231" mass="26699">MNYDFEGNYSQLPHEIAAENDMVDAKVRDGVLEPLRVPDCHRHLVRFSPVWMIKKKMLHNELRQRYRLLVDNSASFVNVRTPRLPCHFPARELVLDKLTQPGRSLGEADTSDCFHNIDADKRYRWLVALFSEKYGPLQFTTLSQGHVNSVHYCLKLVYWLYAHLRAKGLITERASSTFFPTGLGTRSDDAECWAENHMDDLIFSGGKNDAKSLDQFRNIVVEMNRLGFPLK</sequence>
<dbReference type="InterPro" id="IPR043502">
    <property type="entry name" value="DNA/RNA_pol_sf"/>
</dbReference>
<name>A0A7S2GPX9_9STRA</name>
<dbReference type="AlphaFoldDB" id="A0A7S2GPX9"/>
<gene>
    <name evidence="1" type="ORF">DSPE1174_LOCUS25999</name>
</gene>